<feature type="domain" description="B30.2/SPRY" evidence="1">
    <location>
        <begin position="1"/>
        <end position="59"/>
    </location>
</feature>
<dbReference type="InterPro" id="IPR001870">
    <property type="entry name" value="B30.2/SPRY"/>
</dbReference>
<dbReference type="InterPro" id="IPR043136">
    <property type="entry name" value="B30.2/SPRY_sf"/>
</dbReference>
<keyword evidence="3" id="KW-1185">Reference proteome</keyword>
<evidence type="ECO:0000313" key="3">
    <source>
        <dbReference type="Proteomes" id="UP001529510"/>
    </source>
</evidence>
<accession>A0ABD0RDV5</accession>
<dbReference type="PROSITE" id="PS50188">
    <property type="entry name" value="B302_SPRY"/>
    <property type="match status" value="1"/>
</dbReference>
<feature type="non-terminal residue" evidence="2">
    <location>
        <position position="1"/>
    </location>
</feature>
<name>A0ABD0RDV5_CIRMR</name>
<dbReference type="SUPFAM" id="SSF49899">
    <property type="entry name" value="Concanavalin A-like lectins/glucanases"/>
    <property type="match status" value="1"/>
</dbReference>
<dbReference type="Gene3D" id="2.60.120.920">
    <property type="match status" value="1"/>
</dbReference>
<dbReference type="InterPro" id="IPR013320">
    <property type="entry name" value="ConA-like_dom_sf"/>
</dbReference>
<protein>
    <recommendedName>
        <fullName evidence="1">B30.2/SPRY domain-containing protein</fullName>
    </recommendedName>
</protein>
<gene>
    <name evidence="2" type="ORF">M9458_005264</name>
</gene>
<organism evidence="2 3">
    <name type="scientific">Cirrhinus mrigala</name>
    <name type="common">Mrigala</name>
    <dbReference type="NCBI Taxonomy" id="683832"/>
    <lineage>
        <taxon>Eukaryota</taxon>
        <taxon>Metazoa</taxon>
        <taxon>Chordata</taxon>
        <taxon>Craniata</taxon>
        <taxon>Vertebrata</taxon>
        <taxon>Euteleostomi</taxon>
        <taxon>Actinopterygii</taxon>
        <taxon>Neopterygii</taxon>
        <taxon>Teleostei</taxon>
        <taxon>Ostariophysi</taxon>
        <taxon>Cypriniformes</taxon>
        <taxon>Cyprinidae</taxon>
        <taxon>Labeoninae</taxon>
        <taxon>Labeonini</taxon>
        <taxon>Cirrhinus</taxon>
    </lineage>
</organism>
<dbReference type="InterPro" id="IPR003877">
    <property type="entry name" value="SPRY_dom"/>
</dbReference>
<feature type="non-terminal residue" evidence="2">
    <location>
        <position position="59"/>
    </location>
</feature>
<reference evidence="2 3" key="1">
    <citation type="submission" date="2024-05" db="EMBL/GenBank/DDBJ databases">
        <title>Genome sequencing and assembly of Indian major carp, Cirrhinus mrigala (Hamilton, 1822).</title>
        <authorList>
            <person name="Mohindra V."/>
            <person name="Chowdhury L.M."/>
            <person name="Lal K."/>
            <person name="Jena J.K."/>
        </authorList>
    </citation>
    <scope>NUCLEOTIDE SEQUENCE [LARGE SCALE GENOMIC DNA]</scope>
    <source>
        <strain evidence="2">CM1030</strain>
        <tissue evidence="2">Blood</tissue>
    </source>
</reference>
<dbReference type="EMBL" id="JAMKFB020000003">
    <property type="protein sequence ID" value="KAL0196724.1"/>
    <property type="molecule type" value="Genomic_DNA"/>
</dbReference>
<evidence type="ECO:0000313" key="2">
    <source>
        <dbReference type="EMBL" id="KAL0196724.1"/>
    </source>
</evidence>
<sequence length="59" mass="6637">KDLSSLRPGNGYWTVCLRDGKYQARGSSVYYLSLSVNPQRVGVFVDYEKGLVCFNDVES</sequence>
<dbReference type="AlphaFoldDB" id="A0ABD0RDV5"/>
<dbReference type="Pfam" id="PF00622">
    <property type="entry name" value="SPRY"/>
    <property type="match status" value="1"/>
</dbReference>
<evidence type="ECO:0000259" key="1">
    <source>
        <dbReference type="PROSITE" id="PS50188"/>
    </source>
</evidence>
<comment type="caution">
    <text evidence="2">The sequence shown here is derived from an EMBL/GenBank/DDBJ whole genome shotgun (WGS) entry which is preliminary data.</text>
</comment>
<dbReference type="Proteomes" id="UP001529510">
    <property type="component" value="Unassembled WGS sequence"/>
</dbReference>
<proteinExistence type="predicted"/>